<evidence type="ECO:0000259" key="1">
    <source>
        <dbReference type="Pfam" id="PF01507"/>
    </source>
</evidence>
<dbReference type="InterPro" id="IPR014729">
    <property type="entry name" value="Rossmann-like_a/b/a_fold"/>
</dbReference>
<sequence length="253" mass="28942">MNIIFSNYGNDSIALIQWAYENKLDNLTVVHILTGWQNPQWQARLDQGQALAERLGFRVVHLKAQHDFASLMKERKSFPTTKFQWCAGILKGLPLLEWLDEADFDCEATILVAHRRAASRANQQLPEYIDESEHYGDRRLWHPLYLCSNNDRDALIERSGLEKLPHRALECDPCVNSDDADLLRLDSDPATINRTVQLEQQIHQPMFSPQRFANASNLKDVIIWLKQEHPNTTLTNSDEVLDMGCGSPYGCGL</sequence>
<evidence type="ECO:0000313" key="2">
    <source>
        <dbReference type="EMBL" id="ODN43597.1"/>
    </source>
</evidence>
<dbReference type="EMBL" id="MDTU01000001">
    <property type="protein sequence ID" value="ODN43597.1"/>
    <property type="molecule type" value="Genomic_DNA"/>
</dbReference>
<dbReference type="InterPro" id="IPR002500">
    <property type="entry name" value="PAPS_reduct_dom"/>
</dbReference>
<proteinExistence type="predicted"/>
<dbReference type="Pfam" id="PF01507">
    <property type="entry name" value="PAPS_reduct"/>
    <property type="match status" value="1"/>
</dbReference>
<dbReference type="SUPFAM" id="SSF52402">
    <property type="entry name" value="Adenine nucleotide alpha hydrolases-like"/>
    <property type="match status" value="1"/>
</dbReference>
<dbReference type="Gene3D" id="3.40.50.620">
    <property type="entry name" value="HUPs"/>
    <property type="match status" value="1"/>
</dbReference>
<dbReference type="RefSeq" id="WP_069313395.1">
    <property type="nucleotide sequence ID" value="NZ_MDTU01000001.1"/>
</dbReference>
<keyword evidence="3" id="KW-1185">Reference proteome</keyword>
<accession>A0ABX3A5V2</accession>
<name>A0ABX3A5V2_9GAMM</name>
<evidence type="ECO:0000313" key="3">
    <source>
        <dbReference type="Proteomes" id="UP000094329"/>
    </source>
</evidence>
<feature type="domain" description="Phosphoadenosine phosphosulphate reductase" evidence="1">
    <location>
        <begin position="4"/>
        <end position="161"/>
    </location>
</feature>
<comment type="caution">
    <text evidence="2">The sequence shown here is derived from an EMBL/GenBank/DDBJ whole genome shotgun (WGS) entry which is preliminary data.</text>
</comment>
<organism evidence="2 3">
    <name type="scientific">Piscirickettsia litoralis</name>
    <dbReference type="NCBI Taxonomy" id="1891921"/>
    <lineage>
        <taxon>Bacteria</taxon>
        <taxon>Pseudomonadati</taxon>
        <taxon>Pseudomonadota</taxon>
        <taxon>Gammaproteobacteria</taxon>
        <taxon>Thiotrichales</taxon>
        <taxon>Piscirickettsiaceae</taxon>
        <taxon>Piscirickettsia</taxon>
    </lineage>
</organism>
<gene>
    <name evidence="2" type="ORF">BGC07_12590</name>
</gene>
<reference evidence="2 3" key="1">
    <citation type="submission" date="2016-08" db="EMBL/GenBank/DDBJ databases">
        <title>Draft genome sequence of Candidatus Piscirickettsia litoralis, from seawater.</title>
        <authorList>
            <person name="Wan X."/>
            <person name="Lee A.J."/>
            <person name="Hou S."/>
            <person name="Donachie S.P."/>
        </authorList>
    </citation>
    <scope>NUCLEOTIDE SEQUENCE [LARGE SCALE GENOMIC DNA]</scope>
    <source>
        <strain evidence="2 3">Y2</strain>
    </source>
</reference>
<protein>
    <recommendedName>
        <fullName evidence="1">Phosphoadenosine phosphosulphate reductase domain-containing protein</fullName>
    </recommendedName>
</protein>
<dbReference type="Proteomes" id="UP000094329">
    <property type="component" value="Unassembled WGS sequence"/>
</dbReference>